<comment type="caution">
    <text evidence="4">The sequence shown here is derived from an EMBL/GenBank/DDBJ whole genome shotgun (WGS) entry which is preliminary data.</text>
</comment>
<dbReference type="OrthoDB" id="9766277at2"/>
<dbReference type="Pfam" id="PF07501">
    <property type="entry name" value="G5"/>
    <property type="match status" value="1"/>
</dbReference>
<dbReference type="SMART" id="SM01208">
    <property type="entry name" value="G5"/>
    <property type="match status" value="1"/>
</dbReference>
<dbReference type="EMBL" id="JGZE01000002">
    <property type="protein sequence ID" value="KFI79185.1"/>
    <property type="molecule type" value="Genomic_DNA"/>
</dbReference>
<evidence type="ECO:0000259" key="3">
    <source>
        <dbReference type="PROSITE" id="PS51109"/>
    </source>
</evidence>
<dbReference type="AlphaFoldDB" id="A0A087C7D5"/>
<dbReference type="InterPro" id="IPR011098">
    <property type="entry name" value="G5_dom"/>
</dbReference>
<feature type="region of interest" description="Disordered" evidence="2">
    <location>
        <begin position="217"/>
        <end position="236"/>
    </location>
</feature>
<dbReference type="InterPro" id="IPR023346">
    <property type="entry name" value="Lysozyme-like_dom_sf"/>
</dbReference>
<gene>
    <name evidence="4" type="ORF">BMON_0382</name>
</gene>
<evidence type="ECO:0000313" key="5">
    <source>
        <dbReference type="Proteomes" id="UP000029082"/>
    </source>
</evidence>
<name>A0A087C7D5_9BIFI</name>
<dbReference type="RefSeq" id="WP_033512335.1">
    <property type="nucleotide sequence ID" value="NZ_JDUO01000004.1"/>
</dbReference>
<proteinExistence type="predicted"/>
<dbReference type="Proteomes" id="UP000029082">
    <property type="component" value="Unassembled WGS sequence"/>
</dbReference>
<dbReference type="PROSITE" id="PS51109">
    <property type="entry name" value="G5"/>
    <property type="match status" value="1"/>
</dbReference>
<evidence type="ECO:0000256" key="1">
    <source>
        <dbReference type="ARBA" id="ARBA00022729"/>
    </source>
</evidence>
<keyword evidence="1" id="KW-0732">Signal</keyword>
<sequence>MANHRREVPTLKSLSKRQWMKIVSAFVALGMLSGAGLASRHFYESQRPISQVTTYSATDSNALAVSRGTDREDLRGMSADTSYVRVTINGRSRMVLGTDFTDVKSVLEAGDITLEPNDTVSPSLSTKVNESTVISISRAGADLETSDADIAFNTVRKETADLPKGQEKVETEGKAGVMETTSLVTKVGGKIVSSNIFASYVKTAPVDKVILVGTGSTAPAPSTSAGSSNSGSGNIGTTTPVGEMQQWAHDTLLSSGHSEADFTATVYIISHESGWRVNAMNPSGAYGLPQSLPGSKMSTAGADWQTNYQTQLKWFWGYCNSRYGSIQGAYAYWQTHHNY</sequence>
<dbReference type="GeneID" id="93094408"/>
<feature type="domain" description="G5" evidence="3">
    <location>
        <begin position="136"/>
        <end position="216"/>
    </location>
</feature>
<dbReference type="SUPFAM" id="SSF53955">
    <property type="entry name" value="Lysozyme-like"/>
    <property type="match status" value="1"/>
</dbReference>
<protein>
    <submittedName>
        <fullName evidence="4">G5 domain-containing protein</fullName>
    </submittedName>
</protein>
<dbReference type="eggNOG" id="COG3583">
    <property type="taxonomic scope" value="Bacteria"/>
</dbReference>
<reference evidence="4 5" key="1">
    <citation type="submission" date="2014-03" db="EMBL/GenBank/DDBJ databases">
        <title>Genomics of Bifidobacteria.</title>
        <authorList>
            <person name="Ventura M."/>
            <person name="Milani C."/>
            <person name="Lugli G.A."/>
        </authorList>
    </citation>
    <scope>NUCLEOTIDE SEQUENCE [LARGE SCALE GENOMIC DNA]</scope>
    <source>
        <strain evidence="4 5">DSM 21395</strain>
    </source>
</reference>
<evidence type="ECO:0000256" key="2">
    <source>
        <dbReference type="SAM" id="MobiDB-lite"/>
    </source>
</evidence>
<keyword evidence="5" id="KW-1185">Reference proteome</keyword>
<dbReference type="Gene3D" id="2.20.230.10">
    <property type="entry name" value="Resuscitation-promoting factor rpfb"/>
    <property type="match status" value="1"/>
</dbReference>
<dbReference type="Pfam" id="PF03990">
    <property type="entry name" value="DUF348"/>
    <property type="match status" value="1"/>
</dbReference>
<evidence type="ECO:0000313" key="4">
    <source>
        <dbReference type="EMBL" id="KFI79185.1"/>
    </source>
</evidence>
<dbReference type="InterPro" id="IPR007137">
    <property type="entry name" value="DUF348"/>
</dbReference>
<organism evidence="4 5">
    <name type="scientific">Bifidobacterium mongoliense DSM 21395</name>
    <dbReference type="NCBI Taxonomy" id="1437603"/>
    <lineage>
        <taxon>Bacteria</taxon>
        <taxon>Bacillati</taxon>
        <taxon>Actinomycetota</taxon>
        <taxon>Actinomycetes</taxon>
        <taxon>Bifidobacteriales</taxon>
        <taxon>Bifidobacteriaceae</taxon>
        <taxon>Bifidobacterium</taxon>
    </lineage>
</organism>
<dbReference type="STRING" id="1437603.GCA_000771525_01340"/>
<accession>A0A087C7D5</accession>